<dbReference type="AlphaFoldDB" id="A0A4Q5N491"/>
<gene>
    <name evidence="3" type="ORF">EUA98_08560</name>
</gene>
<dbReference type="RefSeq" id="WP_130102253.1">
    <property type="nucleotide sequence ID" value="NZ_SDWW01000016.1"/>
</dbReference>
<name>A0A4Q5N491_9MICO</name>
<proteinExistence type="predicted"/>
<comment type="caution">
    <text evidence="3">The sequence shown here is derived from an EMBL/GenBank/DDBJ whole genome shotgun (WGS) entry which is preliminary data.</text>
</comment>
<sequence>MSTLTTPATSGSGDPTGTGAPAAADVLADETVPAPEERLRYRLLTGPDDRAFCERVSAALADGYRLHGNPTVTFNGVRVIAAQAVVLDSSPESTVPSWSAVTEAQS</sequence>
<dbReference type="Proteomes" id="UP000293764">
    <property type="component" value="Unassembled WGS sequence"/>
</dbReference>
<dbReference type="Pfam" id="PF08410">
    <property type="entry name" value="DUF1737"/>
    <property type="match status" value="1"/>
</dbReference>
<dbReference type="EMBL" id="SDWW01000016">
    <property type="protein sequence ID" value="RYV51467.1"/>
    <property type="molecule type" value="Genomic_DNA"/>
</dbReference>
<keyword evidence="4" id="KW-1185">Reference proteome</keyword>
<evidence type="ECO:0000256" key="1">
    <source>
        <dbReference type="SAM" id="MobiDB-lite"/>
    </source>
</evidence>
<organism evidence="3 4">
    <name type="scientific">Pengzhenrongella frigida</name>
    <dbReference type="NCBI Taxonomy" id="1259133"/>
    <lineage>
        <taxon>Bacteria</taxon>
        <taxon>Bacillati</taxon>
        <taxon>Actinomycetota</taxon>
        <taxon>Actinomycetes</taxon>
        <taxon>Micrococcales</taxon>
        <taxon>Pengzhenrongella</taxon>
    </lineage>
</organism>
<accession>A0A4Q5N491</accession>
<feature type="region of interest" description="Disordered" evidence="1">
    <location>
        <begin position="1"/>
        <end position="31"/>
    </location>
</feature>
<dbReference type="InterPro" id="IPR013619">
    <property type="entry name" value="DUF1737"/>
</dbReference>
<evidence type="ECO:0000259" key="2">
    <source>
        <dbReference type="Pfam" id="PF08410"/>
    </source>
</evidence>
<reference evidence="3 4" key="1">
    <citation type="submission" date="2019-01" db="EMBL/GenBank/DDBJ databases">
        <title>Novel species of Cellulomonas.</title>
        <authorList>
            <person name="Liu Q."/>
            <person name="Xin Y.-H."/>
        </authorList>
    </citation>
    <scope>NUCLEOTIDE SEQUENCE [LARGE SCALE GENOMIC DNA]</scope>
    <source>
        <strain evidence="3 4">HLT2-17</strain>
    </source>
</reference>
<evidence type="ECO:0000313" key="3">
    <source>
        <dbReference type="EMBL" id="RYV51467.1"/>
    </source>
</evidence>
<feature type="compositionally biased region" description="Low complexity" evidence="1">
    <location>
        <begin position="1"/>
        <end position="25"/>
    </location>
</feature>
<protein>
    <submittedName>
        <fullName evidence="3">DUF1737 domain-containing protein</fullName>
    </submittedName>
</protein>
<dbReference type="OrthoDB" id="9809803at2"/>
<evidence type="ECO:0000313" key="4">
    <source>
        <dbReference type="Proteomes" id="UP000293764"/>
    </source>
</evidence>
<feature type="domain" description="DUF1737" evidence="2">
    <location>
        <begin position="40"/>
        <end position="86"/>
    </location>
</feature>